<gene>
    <name evidence="2" type="ORF">HLUCCA11_17735</name>
</gene>
<dbReference type="Gene3D" id="3.10.350.10">
    <property type="entry name" value="LysM domain"/>
    <property type="match status" value="1"/>
</dbReference>
<sequence>MSRLAPIIIRSPHANDIVDDPVQISGLAVAFESVINVRACDETKNIIVEKFFNATGSSMWKNFQITLPLSQKPPTPFGSLEVFAISAKDGSEINKVIIPVVFGKALIDPYHGFYQHEVVPGDTLSAIAKKAYGKSAFSDRIFEANQDQLTSPNKISPGQFLRIPI</sequence>
<dbReference type="Pfam" id="PF01476">
    <property type="entry name" value="LysM"/>
    <property type="match status" value="1"/>
</dbReference>
<dbReference type="InterPro" id="IPR018911">
    <property type="entry name" value="Gmad2_Ig-like_dom"/>
</dbReference>
<dbReference type="EMBL" id="LJZR01000028">
    <property type="protein sequence ID" value="KPQ33715.1"/>
    <property type="molecule type" value="Genomic_DNA"/>
</dbReference>
<protein>
    <submittedName>
        <fullName evidence="2">Immunoglobulin-like domain of bacterial spore germination</fullName>
    </submittedName>
</protein>
<evidence type="ECO:0000259" key="1">
    <source>
        <dbReference type="PROSITE" id="PS51782"/>
    </source>
</evidence>
<evidence type="ECO:0000313" key="2">
    <source>
        <dbReference type="EMBL" id="KPQ33715.1"/>
    </source>
</evidence>
<name>A0A0P7ZGF7_9CYAN</name>
<dbReference type="Pfam" id="PF10648">
    <property type="entry name" value="Gmad2"/>
    <property type="match status" value="1"/>
</dbReference>
<proteinExistence type="predicted"/>
<accession>A0A0P7ZGF7</accession>
<dbReference type="SMART" id="SM00257">
    <property type="entry name" value="LysM"/>
    <property type="match status" value="1"/>
</dbReference>
<reference evidence="2 3" key="1">
    <citation type="submission" date="2015-09" db="EMBL/GenBank/DDBJ databases">
        <title>Identification and resolution of microdiversity through metagenomic sequencing of parallel consortia.</title>
        <authorList>
            <person name="Nelson W.C."/>
            <person name="Romine M.F."/>
            <person name="Lindemann S.R."/>
        </authorList>
    </citation>
    <scope>NUCLEOTIDE SEQUENCE [LARGE SCALE GENOMIC DNA]</scope>
    <source>
        <strain evidence="2">Ana</strain>
    </source>
</reference>
<dbReference type="STRING" id="1666911.HLUCCA11_17735"/>
<comment type="caution">
    <text evidence="2">The sequence shown here is derived from an EMBL/GenBank/DDBJ whole genome shotgun (WGS) entry which is preliminary data.</text>
</comment>
<evidence type="ECO:0000313" key="3">
    <source>
        <dbReference type="Proteomes" id="UP000050465"/>
    </source>
</evidence>
<dbReference type="InterPro" id="IPR018392">
    <property type="entry name" value="LysM"/>
</dbReference>
<dbReference type="Proteomes" id="UP000050465">
    <property type="component" value="Unassembled WGS sequence"/>
</dbReference>
<dbReference type="AlphaFoldDB" id="A0A0P7ZGF7"/>
<dbReference type="InterPro" id="IPR036779">
    <property type="entry name" value="LysM_dom_sf"/>
</dbReference>
<organism evidence="2 3">
    <name type="scientific">Phormidesmis priestleyi Ana</name>
    <dbReference type="NCBI Taxonomy" id="1666911"/>
    <lineage>
        <taxon>Bacteria</taxon>
        <taxon>Bacillati</taxon>
        <taxon>Cyanobacteriota</taxon>
        <taxon>Cyanophyceae</taxon>
        <taxon>Leptolyngbyales</taxon>
        <taxon>Leptolyngbyaceae</taxon>
        <taxon>Phormidesmis</taxon>
    </lineage>
</organism>
<dbReference type="SUPFAM" id="SSF54106">
    <property type="entry name" value="LysM domain"/>
    <property type="match status" value="1"/>
</dbReference>
<dbReference type="CDD" id="cd00118">
    <property type="entry name" value="LysM"/>
    <property type="match status" value="1"/>
</dbReference>
<feature type="domain" description="LysM" evidence="1">
    <location>
        <begin position="114"/>
        <end position="163"/>
    </location>
</feature>
<dbReference type="PROSITE" id="PS51782">
    <property type="entry name" value="LYSM"/>
    <property type="match status" value="1"/>
</dbReference>